<accession>A0AAD6CBR6</accession>
<gene>
    <name evidence="1" type="ORF">N7458_001463</name>
</gene>
<comment type="caution">
    <text evidence="1">The sequence shown here is derived from an EMBL/GenBank/DDBJ whole genome shotgun (WGS) entry which is preliminary data.</text>
</comment>
<dbReference type="GeneID" id="81595089"/>
<organism evidence="1 2">
    <name type="scientific">Penicillium daleae</name>
    <dbReference type="NCBI Taxonomy" id="63821"/>
    <lineage>
        <taxon>Eukaryota</taxon>
        <taxon>Fungi</taxon>
        <taxon>Dikarya</taxon>
        <taxon>Ascomycota</taxon>
        <taxon>Pezizomycotina</taxon>
        <taxon>Eurotiomycetes</taxon>
        <taxon>Eurotiomycetidae</taxon>
        <taxon>Eurotiales</taxon>
        <taxon>Aspergillaceae</taxon>
        <taxon>Penicillium</taxon>
    </lineage>
</organism>
<protein>
    <submittedName>
        <fullName evidence="1">Uncharacterized protein</fullName>
    </submittedName>
</protein>
<dbReference type="RefSeq" id="XP_056768953.1">
    <property type="nucleotide sequence ID" value="XM_056904846.1"/>
</dbReference>
<reference evidence="1" key="1">
    <citation type="submission" date="2022-12" db="EMBL/GenBank/DDBJ databases">
        <authorList>
            <person name="Petersen C."/>
        </authorList>
    </citation>
    <scope>NUCLEOTIDE SEQUENCE</scope>
    <source>
        <strain evidence="1">IBT 16125</strain>
    </source>
</reference>
<evidence type="ECO:0000313" key="1">
    <source>
        <dbReference type="EMBL" id="KAJ5459911.1"/>
    </source>
</evidence>
<proteinExistence type="predicted"/>
<reference evidence="1" key="2">
    <citation type="journal article" date="2023" name="IMA Fungus">
        <title>Comparative genomic study of the Penicillium genus elucidates a diverse pangenome and 15 lateral gene transfer events.</title>
        <authorList>
            <person name="Petersen C."/>
            <person name="Sorensen T."/>
            <person name="Nielsen M.R."/>
            <person name="Sondergaard T.E."/>
            <person name="Sorensen J.L."/>
            <person name="Fitzpatrick D.A."/>
            <person name="Frisvad J.C."/>
            <person name="Nielsen K.L."/>
        </authorList>
    </citation>
    <scope>NUCLEOTIDE SEQUENCE</scope>
    <source>
        <strain evidence="1">IBT 16125</strain>
    </source>
</reference>
<dbReference type="AlphaFoldDB" id="A0AAD6CBR6"/>
<dbReference type="EMBL" id="JAPVEA010000002">
    <property type="protein sequence ID" value="KAJ5459911.1"/>
    <property type="molecule type" value="Genomic_DNA"/>
</dbReference>
<sequence length="525" mass="59480">MELAPEFSSPGRMKRSYASVKIVLQRGKIERLKQRLQTAGQLLQLSQQCYTRLLSNPLVSDVILTLLQIQPDLIAARLTPTHPVKPACGTHTNLLNTLTINRNSPKCQYDDTPVSKNTTQPQRRQKGYLWRLTLPSWMSSKALDLAGIRVPAGWNWYIRVYNLIPRQSKVVDIVIKNEIVGLREIFASKQASPLDRIPVSNFLGDLHYDRYLQGEMTLLHVVWPGGHRILIEQGCDPTLGPLIVGTALTMTALQYGGLLDVSLSLFEQPLLRALLPRADDSLYDPEGVATGGVFRLFGGTSEDFLLLQQQFCPSFFDLPTWVRMEVAANIAIVAGDNAIYVPQTIRTVLGGDIREITTPDLKGSDARTSLLNSVATRISNCRAAIQRHNFLIEEIPQLSKIDKYWNRLLYDLLDTDVNTDINLDDPTPFSWMRDLKDLGIDLLELGRKEREAWDSDRIEWLLMQRGWSRDWDGRNWTLVGFHMVHLPRTGWYGYTNGISLLLSFGIWWKGPVGRFQVHGLENNPA</sequence>
<dbReference type="Proteomes" id="UP001213681">
    <property type="component" value="Unassembled WGS sequence"/>
</dbReference>
<keyword evidence="2" id="KW-1185">Reference proteome</keyword>
<name>A0AAD6CBR6_9EURO</name>
<feature type="non-terminal residue" evidence="1">
    <location>
        <position position="1"/>
    </location>
</feature>
<evidence type="ECO:0000313" key="2">
    <source>
        <dbReference type="Proteomes" id="UP001213681"/>
    </source>
</evidence>